<sequence>MSEIKVNRGIVNQTVSKGKGILSTGTPKIAMKVNKTNIKPFKSNSYDNETYGTIIAELFRLVRHSEQSLNVALGLVDKTVESMEQLDKEIGNGIASKNL</sequence>
<organism evidence="1 2">
    <name type="scientific">Listeria monocytogenes serotype 1/2b</name>
    <dbReference type="NCBI Taxonomy" id="2291966"/>
    <lineage>
        <taxon>Bacteria</taxon>
        <taxon>Bacillati</taxon>
        <taxon>Bacillota</taxon>
        <taxon>Bacilli</taxon>
        <taxon>Bacillales</taxon>
        <taxon>Listeriaceae</taxon>
        <taxon>Listeria</taxon>
    </lineage>
</organism>
<reference evidence="1 2" key="1">
    <citation type="submission" date="2019-03" db="EMBL/GenBank/DDBJ databases">
        <authorList>
            <consortium name="GenomeTrakr: Next Generation Sequencing Network for Food Pathogen Tracability"/>
        </authorList>
    </citation>
    <scope>NUCLEOTIDE SEQUENCE [LARGE SCALE GENOMIC DNA]</scope>
    <source>
        <strain evidence="1 2">LS1392</strain>
    </source>
</reference>
<evidence type="ECO:0000313" key="2">
    <source>
        <dbReference type="Proteomes" id="UP000330099"/>
    </source>
</evidence>
<comment type="caution">
    <text evidence="1">The sequence shown here is derived from an EMBL/GenBank/DDBJ whole genome shotgun (WGS) entry which is preliminary data.</text>
</comment>
<name>A0A4B9HTA7_LISMN</name>
<dbReference type="AlphaFoldDB" id="A0A4B9HTA7"/>
<accession>A0A4B9HTA7</accession>
<dbReference type="Proteomes" id="UP000330099">
    <property type="component" value="Unassembled WGS sequence"/>
</dbReference>
<evidence type="ECO:0000313" key="1">
    <source>
        <dbReference type="EMBL" id="EAE6013677.1"/>
    </source>
</evidence>
<protein>
    <submittedName>
        <fullName evidence="1">Uncharacterized protein</fullName>
    </submittedName>
</protein>
<dbReference type="EMBL" id="AAASZE010000003">
    <property type="protein sequence ID" value="EAE6013677.1"/>
    <property type="molecule type" value="Genomic_DNA"/>
</dbReference>
<proteinExistence type="predicted"/>
<gene>
    <name evidence="1" type="ORF">E3077_09180</name>
</gene>